<accession>A0A7W5CH56</accession>
<dbReference type="AlphaFoldDB" id="A0A7W5CH56"/>
<gene>
    <name evidence="1" type="ORF">FHS07_001249</name>
</gene>
<comment type="caution">
    <text evidence="1">The sequence shown here is derived from an EMBL/GenBank/DDBJ whole genome shotgun (WGS) entry which is preliminary data.</text>
</comment>
<reference evidence="1 2" key="1">
    <citation type="submission" date="2020-08" db="EMBL/GenBank/DDBJ databases">
        <title>Genomic Encyclopedia of Type Strains, Phase III (KMG-III): the genomes of soil and plant-associated and newly described type strains.</title>
        <authorList>
            <person name="Whitman W."/>
        </authorList>
    </citation>
    <scope>NUCLEOTIDE SEQUENCE [LARGE SCALE GENOMIC DNA]</scope>
    <source>
        <strain evidence="1 2">CECT 8356</strain>
    </source>
</reference>
<dbReference type="EMBL" id="JACHXY010000001">
    <property type="protein sequence ID" value="MBB3157565.1"/>
    <property type="molecule type" value="Genomic_DNA"/>
</dbReference>
<sequence length="42" mass="4672">MWLRWQEAPTVADLVDSLGFGGETMLPRVTAAERGHAVWAFV</sequence>
<name>A0A7W5CH56_9MICO</name>
<proteinExistence type="predicted"/>
<evidence type="ECO:0000313" key="1">
    <source>
        <dbReference type="EMBL" id="MBB3157565.1"/>
    </source>
</evidence>
<organism evidence="1 2">
    <name type="scientific">Microbacterium proteolyticum</name>
    <dbReference type="NCBI Taxonomy" id="1572644"/>
    <lineage>
        <taxon>Bacteria</taxon>
        <taxon>Bacillati</taxon>
        <taxon>Actinomycetota</taxon>
        <taxon>Actinomycetes</taxon>
        <taxon>Micrococcales</taxon>
        <taxon>Microbacteriaceae</taxon>
        <taxon>Microbacterium</taxon>
    </lineage>
</organism>
<evidence type="ECO:0000313" key="2">
    <source>
        <dbReference type="Proteomes" id="UP000543579"/>
    </source>
</evidence>
<protein>
    <submittedName>
        <fullName evidence="1">Uncharacterized protein</fullName>
    </submittedName>
</protein>
<dbReference type="Proteomes" id="UP000543579">
    <property type="component" value="Unassembled WGS sequence"/>
</dbReference>